<dbReference type="Proteomes" id="UP001199525">
    <property type="component" value="Unassembled WGS sequence"/>
</dbReference>
<evidence type="ECO:0000313" key="2">
    <source>
        <dbReference type="EMBL" id="MCC5601414.1"/>
    </source>
</evidence>
<reference evidence="2 3" key="1">
    <citation type="journal article" date="2021" name="Microorganisms">
        <title>Genome Evolution of Filamentous Cyanobacterium Nostoc Species: From Facultative Symbiosis to Free Living.</title>
        <authorList>
            <person name="Huo D."/>
            <person name="Li H."/>
            <person name="Cai F."/>
            <person name="Guo X."/>
            <person name="Qiao Z."/>
            <person name="Wang W."/>
            <person name="Yu G."/>
            <person name="Li R."/>
        </authorList>
    </citation>
    <scope>NUCLEOTIDE SEQUENCE [LARGE SCALE GENOMIC DNA]</scope>
    <source>
        <strain evidence="2 3">CHAB 5714</strain>
    </source>
</reference>
<feature type="region of interest" description="Disordered" evidence="1">
    <location>
        <begin position="1"/>
        <end position="45"/>
    </location>
</feature>
<accession>A0ABS8IC10</accession>
<feature type="compositionally biased region" description="Low complexity" evidence="1">
    <location>
        <begin position="14"/>
        <end position="35"/>
    </location>
</feature>
<evidence type="ECO:0000256" key="1">
    <source>
        <dbReference type="SAM" id="MobiDB-lite"/>
    </source>
</evidence>
<gene>
    <name evidence="2" type="ORF">LC586_19925</name>
</gene>
<comment type="caution">
    <text evidence="2">The sequence shown here is derived from an EMBL/GenBank/DDBJ whole genome shotgun (WGS) entry which is preliminary data.</text>
</comment>
<evidence type="ECO:0000313" key="3">
    <source>
        <dbReference type="Proteomes" id="UP001199525"/>
    </source>
</evidence>
<proteinExistence type="predicted"/>
<keyword evidence="3" id="KW-1185">Reference proteome</keyword>
<sequence length="84" mass="8810">MGSGGRGAGEENISLSPSSPSSPSSPLSPSSPSSPGNSKSPEQLSIMFPIQPSGLSILDKFKQPHSFGRMLHRNETSKNPLTFI</sequence>
<dbReference type="RefSeq" id="WP_229486433.1">
    <property type="nucleotide sequence ID" value="NZ_JAIVFQ010000030.1"/>
</dbReference>
<name>A0ABS8IC10_9NOSO</name>
<dbReference type="EMBL" id="JAIVFQ010000030">
    <property type="protein sequence ID" value="MCC5601414.1"/>
    <property type="molecule type" value="Genomic_DNA"/>
</dbReference>
<organism evidence="2 3">
    <name type="scientific">Nostoc favosum CHAB5714</name>
    <dbReference type="NCBI Taxonomy" id="2780399"/>
    <lineage>
        <taxon>Bacteria</taxon>
        <taxon>Bacillati</taxon>
        <taxon>Cyanobacteriota</taxon>
        <taxon>Cyanophyceae</taxon>
        <taxon>Nostocales</taxon>
        <taxon>Nostocaceae</taxon>
        <taxon>Nostoc</taxon>
        <taxon>Nostoc favosum</taxon>
    </lineage>
</organism>
<protein>
    <submittedName>
        <fullName evidence="2">Uncharacterized protein</fullName>
    </submittedName>
</protein>